<dbReference type="Gene3D" id="3.40.50.170">
    <property type="entry name" value="Formyl transferase, N-terminal domain"/>
    <property type="match status" value="1"/>
</dbReference>
<accession>A0A6I2KTZ1</accession>
<dbReference type="InterPro" id="IPR045865">
    <property type="entry name" value="ACT-like_dom_sf"/>
</dbReference>
<dbReference type="PANTHER" id="PTHR42706:SF1">
    <property type="entry name" value="FORMYLTETRAHYDROFOLATE DEFORMYLASE 2, MITOCHONDRIAL"/>
    <property type="match status" value="1"/>
</dbReference>
<dbReference type="Pfam" id="PF00551">
    <property type="entry name" value="Formyl_trans_N"/>
    <property type="match status" value="1"/>
</dbReference>
<dbReference type="Proteomes" id="UP000433309">
    <property type="component" value="Unassembled WGS sequence"/>
</dbReference>
<dbReference type="Gene3D" id="3.30.70.260">
    <property type="match status" value="1"/>
</dbReference>
<dbReference type="SUPFAM" id="SSF55021">
    <property type="entry name" value="ACT-like"/>
    <property type="match status" value="1"/>
</dbReference>
<dbReference type="AlphaFoldDB" id="A0A6I2KTZ1"/>
<evidence type="ECO:0000313" key="7">
    <source>
        <dbReference type="Proteomes" id="UP000433309"/>
    </source>
</evidence>
<organism evidence="6 7">
    <name type="scientific">Duganella guangzhouensis</name>
    <dbReference type="NCBI Taxonomy" id="2666084"/>
    <lineage>
        <taxon>Bacteria</taxon>
        <taxon>Pseudomonadati</taxon>
        <taxon>Pseudomonadota</taxon>
        <taxon>Betaproteobacteria</taxon>
        <taxon>Burkholderiales</taxon>
        <taxon>Oxalobacteraceae</taxon>
        <taxon>Telluria group</taxon>
        <taxon>Duganella</taxon>
    </lineage>
</organism>
<dbReference type="EMBL" id="WKJK01000001">
    <property type="protein sequence ID" value="MRW88527.1"/>
    <property type="molecule type" value="Genomic_DNA"/>
</dbReference>
<evidence type="ECO:0000256" key="1">
    <source>
        <dbReference type="ARBA" id="ARBA00022563"/>
    </source>
</evidence>
<name>A0A6I2KTZ1_9BURK</name>
<evidence type="ECO:0000256" key="4">
    <source>
        <dbReference type="NCBIfam" id="TIGR00655"/>
    </source>
</evidence>
<evidence type="ECO:0000313" key="6">
    <source>
        <dbReference type="EMBL" id="MRW88527.1"/>
    </source>
</evidence>
<feature type="active site" evidence="3">
    <location>
        <position position="246"/>
    </location>
</feature>
<keyword evidence="1 3" id="KW-0554">One-carbon metabolism</keyword>
<dbReference type="CDD" id="cd08648">
    <property type="entry name" value="FMT_core_Formyl-FH4-Hydrolase_C"/>
    <property type="match status" value="1"/>
</dbReference>
<keyword evidence="7" id="KW-1185">Reference proteome</keyword>
<dbReference type="NCBIfam" id="NF004684">
    <property type="entry name" value="PRK06027.1"/>
    <property type="match status" value="1"/>
</dbReference>
<sequence length="302" mass="33989">MTSFNQSETAAASIAAQAEHIVLTLSCPDTIGVVAAVTGFLASHRYSVSEAHHHDDSHSGSSFVRAVFHSVEPQSLPIEELDKLFAEQVGTPFKMRWQFHAQRRKCRVLLAVSRHGHCLNSILHRWSTGTLPIHVVGVVSNHQDMRSLVEWHGVPYYYLPVIEGRKREQEERIKEVFARTEAELLVLARYMQILSDDACRHFDGNAINIHHSFLPGFKGAKAYHQAFERGVKSIGATAHYVTTDLDEGPIIEQGVERVDHTYSPEDLTVTGSELESVVLNRAIKWHAERRVFRNGNKTVVLK</sequence>
<proteinExistence type="inferred from homology"/>
<dbReference type="InterPro" id="IPR041729">
    <property type="entry name" value="Formyl-FH4-Hydrolase_C"/>
</dbReference>
<evidence type="ECO:0000259" key="5">
    <source>
        <dbReference type="Pfam" id="PF00551"/>
    </source>
</evidence>
<dbReference type="SUPFAM" id="SSF53328">
    <property type="entry name" value="Formyltransferase"/>
    <property type="match status" value="1"/>
</dbReference>
<dbReference type="PANTHER" id="PTHR42706">
    <property type="entry name" value="FORMYLTETRAHYDROFOLATE DEFORMYLASE"/>
    <property type="match status" value="1"/>
</dbReference>
<dbReference type="PIRSF" id="PIRSF036480">
    <property type="entry name" value="FormyFH4_hydr"/>
    <property type="match status" value="1"/>
</dbReference>
<keyword evidence="3" id="KW-0658">Purine biosynthesis</keyword>
<dbReference type="PRINTS" id="PR01575">
    <property type="entry name" value="FFH4HYDRLASE"/>
</dbReference>
<dbReference type="HAMAP" id="MF_01927">
    <property type="entry name" value="PurU"/>
    <property type="match status" value="1"/>
</dbReference>
<comment type="function">
    <text evidence="3">Catalyzes the hydrolysis of 10-formyltetrahydrofolate (formyl-FH4) to formate and tetrahydrofolate (FH4).</text>
</comment>
<evidence type="ECO:0000256" key="3">
    <source>
        <dbReference type="HAMAP-Rule" id="MF_01927"/>
    </source>
</evidence>
<dbReference type="GO" id="GO:0006189">
    <property type="term" value="P:'de novo' IMP biosynthetic process"/>
    <property type="evidence" value="ECO:0007669"/>
    <property type="project" value="UniProtKB-UniRule"/>
</dbReference>
<dbReference type="EC" id="3.5.1.10" evidence="3 4"/>
<dbReference type="InterPro" id="IPR004810">
    <property type="entry name" value="PurU"/>
</dbReference>
<feature type="domain" description="Formyl transferase N-terminal" evidence="5">
    <location>
        <begin position="107"/>
        <end position="283"/>
    </location>
</feature>
<comment type="caution">
    <text evidence="6">The sequence shown here is derived from an EMBL/GenBank/DDBJ whole genome shotgun (WGS) entry which is preliminary data.</text>
</comment>
<dbReference type="UniPathway" id="UPA00074">
    <property type="reaction ID" value="UER00170"/>
</dbReference>
<dbReference type="NCBIfam" id="TIGR00655">
    <property type="entry name" value="PurU"/>
    <property type="match status" value="1"/>
</dbReference>
<protein>
    <recommendedName>
        <fullName evidence="3 4">Formyltetrahydrofolate deformylase</fullName>
        <ecNumber evidence="3 4">3.5.1.10</ecNumber>
    </recommendedName>
    <alternativeName>
        <fullName evidence="3">Formyl-FH(4) hydrolase</fullName>
    </alternativeName>
</protein>
<comment type="similarity">
    <text evidence="3">Belongs to the PurU family.</text>
</comment>
<dbReference type="InterPro" id="IPR002376">
    <property type="entry name" value="Formyl_transf_N"/>
</dbReference>
<comment type="catalytic activity">
    <reaction evidence="3">
        <text>(6R)-10-formyltetrahydrofolate + H2O = (6S)-5,6,7,8-tetrahydrofolate + formate + H(+)</text>
        <dbReference type="Rhea" id="RHEA:19833"/>
        <dbReference type="ChEBI" id="CHEBI:15377"/>
        <dbReference type="ChEBI" id="CHEBI:15378"/>
        <dbReference type="ChEBI" id="CHEBI:15740"/>
        <dbReference type="ChEBI" id="CHEBI:57453"/>
        <dbReference type="ChEBI" id="CHEBI:195366"/>
        <dbReference type="EC" id="3.5.1.10"/>
    </reaction>
</comment>
<keyword evidence="2 3" id="KW-0378">Hydrolase</keyword>
<dbReference type="GO" id="GO:0008864">
    <property type="term" value="F:formyltetrahydrofolate deformylase activity"/>
    <property type="evidence" value="ECO:0007669"/>
    <property type="project" value="UniProtKB-UniRule"/>
</dbReference>
<dbReference type="CDD" id="cd04875">
    <property type="entry name" value="ACT_F4HF-DF"/>
    <property type="match status" value="1"/>
</dbReference>
<dbReference type="RefSeq" id="WP_154372184.1">
    <property type="nucleotide sequence ID" value="NZ_WKJK01000001.1"/>
</dbReference>
<dbReference type="InterPro" id="IPR044074">
    <property type="entry name" value="PurU_ACT"/>
</dbReference>
<evidence type="ECO:0000256" key="2">
    <source>
        <dbReference type="ARBA" id="ARBA00022801"/>
    </source>
</evidence>
<dbReference type="GO" id="GO:0006730">
    <property type="term" value="P:one-carbon metabolic process"/>
    <property type="evidence" value="ECO:0007669"/>
    <property type="project" value="UniProtKB-KW"/>
</dbReference>
<reference evidence="6 7" key="1">
    <citation type="submission" date="2019-11" db="EMBL/GenBank/DDBJ databases">
        <title>Novel species isolated from a subtropical stream in China.</title>
        <authorList>
            <person name="Lu H."/>
        </authorList>
    </citation>
    <scope>NUCLEOTIDE SEQUENCE [LARGE SCALE GENOMIC DNA]</scope>
    <source>
        <strain evidence="6 7">FT80W</strain>
    </source>
</reference>
<comment type="pathway">
    <text evidence="3">Purine metabolism; IMP biosynthesis via de novo pathway; formate from 10-formyl-5,6,7,8-tetrahydrofolate: step 1/1.</text>
</comment>
<dbReference type="InterPro" id="IPR036477">
    <property type="entry name" value="Formyl_transf_N_sf"/>
</dbReference>
<gene>
    <name evidence="3 6" type="primary">purU</name>
    <name evidence="6" type="ORF">GJ699_00850</name>
</gene>